<evidence type="ECO:0000313" key="2">
    <source>
        <dbReference type="EMBL" id="QAR33550.1"/>
    </source>
</evidence>
<gene>
    <name evidence="2" type="ORF">EP073_09090</name>
</gene>
<sequence>MKITQISVFIENESGRLHEVTGLLGNNNINIRALSLADTSDFGILRLIVNEPDKAYRLLRENEFTVGRTEVLAVEVPDNPGGLAGVLGTLSKASINVEYMYALVERSTDSAVMIFRFDDTSKAVDVLTASGYKLMKGEQIYEI</sequence>
<keyword evidence="3" id="KW-1185">Reference proteome</keyword>
<dbReference type="Proteomes" id="UP000287502">
    <property type="component" value="Chromosome"/>
</dbReference>
<feature type="domain" description="ACT" evidence="1">
    <location>
        <begin position="5"/>
        <end position="79"/>
    </location>
</feature>
<dbReference type="PANTHER" id="PTHR40099:SF1">
    <property type="entry name" value="ACETOLACTATE SYNTHASE, SMALL SUBUNIT"/>
    <property type="match status" value="1"/>
</dbReference>
<dbReference type="PANTHER" id="PTHR40099">
    <property type="entry name" value="ACETOLACTATE SYNTHASE, SMALL SUBUNIT"/>
    <property type="match status" value="1"/>
</dbReference>
<dbReference type="Gene3D" id="3.30.2130.10">
    <property type="entry name" value="VC0802-like"/>
    <property type="match status" value="1"/>
</dbReference>
<protein>
    <submittedName>
        <fullName evidence="2">Amino acid-binding protein</fullName>
    </submittedName>
</protein>
<dbReference type="CDD" id="cd04882">
    <property type="entry name" value="ACT_Bt0572_2"/>
    <property type="match status" value="1"/>
</dbReference>
<dbReference type="CDD" id="cd04908">
    <property type="entry name" value="ACT_Bt0572_1"/>
    <property type="match status" value="1"/>
</dbReference>
<proteinExistence type="predicted"/>
<name>A0A410JZE4_9BACT</name>
<dbReference type="InterPro" id="IPR045739">
    <property type="entry name" value="ACT_dom_pair"/>
</dbReference>
<dbReference type="OrthoDB" id="9790662at2"/>
<dbReference type="AlphaFoldDB" id="A0A410JZE4"/>
<accession>A0A410JZE4</accession>
<dbReference type="RefSeq" id="WP_128466836.1">
    <property type="nucleotide sequence ID" value="NZ_CP035108.1"/>
</dbReference>
<dbReference type="Pfam" id="PF19571">
    <property type="entry name" value="ACT_8"/>
    <property type="match status" value="1"/>
</dbReference>
<dbReference type="InterPro" id="IPR002912">
    <property type="entry name" value="ACT_dom"/>
</dbReference>
<dbReference type="PROSITE" id="PS51671">
    <property type="entry name" value="ACT"/>
    <property type="match status" value="1"/>
</dbReference>
<organism evidence="2 3">
    <name type="scientific">Geovibrio thiophilus</name>
    <dbReference type="NCBI Taxonomy" id="139438"/>
    <lineage>
        <taxon>Bacteria</taxon>
        <taxon>Pseudomonadati</taxon>
        <taxon>Deferribacterota</taxon>
        <taxon>Deferribacteres</taxon>
        <taxon>Deferribacterales</taxon>
        <taxon>Geovibrionaceae</taxon>
        <taxon>Geovibrio</taxon>
    </lineage>
</organism>
<dbReference type="EMBL" id="CP035108">
    <property type="protein sequence ID" value="QAR33550.1"/>
    <property type="molecule type" value="Genomic_DNA"/>
</dbReference>
<evidence type="ECO:0000259" key="1">
    <source>
        <dbReference type="PROSITE" id="PS51671"/>
    </source>
</evidence>
<evidence type="ECO:0000313" key="3">
    <source>
        <dbReference type="Proteomes" id="UP000287502"/>
    </source>
</evidence>
<dbReference type="InterPro" id="IPR045865">
    <property type="entry name" value="ACT-like_dom_sf"/>
</dbReference>
<dbReference type="KEGG" id="gtl:EP073_09090"/>
<dbReference type="SUPFAM" id="SSF55021">
    <property type="entry name" value="ACT-like"/>
    <property type="match status" value="2"/>
</dbReference>
<reference evidence="2 3" key="1">
    <citation type="submission" date="2019-01" db="EMBL/GenBank/DDBJ databases">
        <title>Geovibrio thiophilus DSM 11263, complete genome.</title>
        <authorList>
            <person name="Spring S."/>
            <person name="Bunk B."/>
            <person name="Sproer C."/>
        </authorList>
    </citation>
    <scope>NUCLEOTIDE SEQUENCE [LARGE SCALE GENOMIC DNA]</scope>
    <source>
        <strain evidence="2 3">DSM 11263</strain>
    </source>
</reference>